<dbReference type="Proteomes" id="UP001596989">
    <property type="component" value="Unassembled WGS sequence"/>
</dbReference>
<evidence type="ECO:0000313" key="2">
    <source>
        <dbReference type="EMBL" id="MFD0961856.1"/>
    </source>
</evidence>
<proteinExistence type="predicted"/>
<comment type="caution">
    <text evidence="2">The sequence shown here is derived from an EMBL/GenBank/DDBJ whole genome shotgun (WGS) entry which is preliminary data.</text>
</comment>
<protein>
    <submittedName>
        <fullName evidence="2">DUF4183 domain-containing protein</fullName>
    </submittedName>
</protein>
<reference evidence="3" key="1">
    <citation type="journal article" date="2019" name="Int. J. Syst. Evol. Microbiol.">
        <title>The Global Catalogue of Microorganisms (GCM) 10K type strain sequencing project: providing services to taxonomists for standard genome sequencing and annotation.</title>
        <authorList>
            <consortium name="The Broad Institute Genomics Platform"/>
            <consortium name="The Broad Institute Genome Sequencing Center for Infectious Disease"/>
            <person name="Wu L."/>
            <person name="Ma J."/>
        </authorList>
    </citation>
    <scope>NUCLEOTIDE SEQUENCE [LARGE SCALE GENOMIC DNA]</scope>
    <source>
        <strain evidence="3">CCUG 59129</strain>
    </source>
</reference>
<name>A0ABW3HWI2_9BACL</name>
<organism evidence="2 3">
    <name type="scientific">Paenibacillus chungangensis</name>
    <dbReference type="NCBI Taxonomy" id="696535"/>
    <lineage>
        <taxon>Bacteria</taxon>
        <taxon>Bacillati</taxon>
        <taxon>Bacillota</taxon>
        <taxon>Bacilli</taxon>
        <taxon>Bacillales</taxon>
        <taxon>Paenibacillaceae</taxon>
        <taxon>Paenibacillus</taxon>
    </lineage>
</organism>
<dbReference type="InterPro" id="IPR025237">
    <property type="entry name" value="DUF4183"/>
</dbReference>
<evidence type="ECO:0000313" key="3">
    <source>
        <dbReference type="Proteomes" id="UP001596989"/>
    </source>
</evidence>
<accession>A0ABW3HWI2</accession>
<dbReference type="RefSeq" id="WP_377567826.1">
    <property type="nucleotide sequence ID" value="NZ_JBHTJZ010000068.1"/>
</dbReference>
<feature type="domain" description="DUF4183" evidence="1">
    <location>
        <begin position="49"/>
        <end position="119"/>
    </location>
</feature>
<gene>
    <name evidence="2" type="ORF">ACFQ2I_21190</name>
</gene>
<dbReference type="EMBL" id="JBHTJZ010000068">
    <property type="protein sequence ID" value="MFD0961856.1"/>
    <property type="molecule type" value="Genomic_DNA"/>
</dbReference>
<keyword evidence="3" id="KW-1185">Reference proteome</keyword>
<evidence type="ECO:0000259" key="1">
    <source>
        <dbReference type="Pfam" id="PF13799"/>
    </source>
</evidence>
<sequence>MSGSEWMEAGITACRRGKRGKTGKGRKRRQYSSKRCRRLVRTKVYYYYALGDGCKKQFAMSDAIPGYNSRLPDPSRLSLASVFVDGLLQAPNTYVLKPGKLSFISEESPPDGARIIAQFIAIYG</sequence>
<dbReference type="Pfam" id="PF13799">
    <property type="entry name" value="DUF4183"/>
    <property type="match status" value="1"/>
</dbReference>